<evidence type="ECO:0000313" key="6">
    <source>
        <dbReference type="EMBL" id="SLN11288.1"/>
    </source>
</evidence>
<protein>
    <submittedName>
        <fullName evidence="6">Cytochrome c</fullName>
    </submittedName>
</protein>
<dbReference type="GO" id="GO:0009055">
    <property type="term" value="F:electron transfer activity"/>
    <property type="evidence" value="ECO:0007669"/>
    <property type="project" value="InterPro"/>
</dbReference>
<keyword evidence="2 4" id="KW-0479">Metal-binding</keyword>
<proteinExistence type="predicted"/>
<keyword evidence="7" id="KW-1185">Reference proteome</keyword>
<accession>A0A1Y5R952</accession>
<dbReference type="GO" id="GO:0046872">
    <property type="term" value="F:metal ion binding"/>
    <property type="evidence" value="ECO:0007669"/>
    <property type="project" value="UniProtKB-KW"/>
</dbReference>
<dbReference type="PROSITE" id="PS51007">
    <property type="entry name" value="CYTC"/>
    <property type="match status" value="1"/>
</dbReference>
<dbReference type="SUPFAM" id="SSF46626">
    <property type="entry name" value="Cytochrome c"/>
    <property type="match status" value="1"/>
</dbReference>
<reference evidence="6 7" key="1">
    <citation type="submission" date="2017-03" db="EMBL/GenBank/DDBJ databases">
        <authorList>
            <person name="Afonso C.L."/>
            <person name="Miller P.J."/>
            <person name="Scott M.A."/>
            <person name="Spackman E."/>
            <person name="Goraichik I."/>
            <person name="Dimitrov K.M."/>
            <person name="Suarez D.L."/>
            <person name="Swayne D.E."/>
        </authorList>
    </citation>
    <scope>NUCLEOTIDE SEQUENCE [LARGE SCALE GENOMIC DNA]</scope>
    <source>
        <strain evidence="6 7">CECT 8287</strain>
    </source>
</reference>
<keyword evidence="1 4" id="KW-0349">Heme</keyword>
<sequence>MRKFIILVGIIVIGIAAYVAAQKNRHMPMTMVKTPDQSNALASVKLPATLSVEASIGKTAYQAKCSTCHGDNAAGKDGVAPPLVHYIYEPSHHGDEAFQRAASLGVRSHHWPFGDMPKIEGLTRADVATIIAYIRELQRFNGIN</sequence>
<dbReference type="GO" id="GO:0020037">
    <property type="term" value="F:heme binding"/>
    <property type="evidence" value="ECO:0007669"/>
    <property type="project" value="InterPro"/>
</dbReference>
<dbReference type="Pfam" id="PF00034">
    <property type="entry name" value="Cytochrom_C"/>
    <property type="match status" value="1"/>
</dbReference>
<name>A0A1Y5R952_9RHOB</name>
<feature type="domain" description="Cytochrome c" evidence="5">
    <location>
        <begin position="52"/>
        <end position="138"/>
    </location>
</feature>
<keyword evidence="3 4" id="KW-0408">Iron</keyword>
<evidence type="ECO:0000259" key="5">
    <source>
        <dbReference type="PROSITE" id="PS51007"/>
    </source>
</evidence>
<organism evidence="6 7">
    <name type="scientific">Roseovarius litorisediminis</name>
    <dbReference type="NCBI Taxonomy" id="1312363"/>
    <lineage>
        <taxon>Bacteria</taxon>
        <taxon>Pseudomonadati</taxon>
        <taxon>Pseudomonadota</taxon>
        <taxon>Alphaproteobacteria</taxon>
        <taxon>Rhodobacterales</taxon>
        <taxon>Roseobacteraceae</taxon>
        <taxon>Roseovarius</taxon>
    </lineage>
</organism>
<dbReference type="EMBL" id="FWFL01000001">
    <property type="protein sequence ID" value="SLN11288.1"/>
    <property type="molecule type" value="Genomic_DNA"/>
</dbReference>
<dbReference type="AlphaFoldDB" id="A0A1Y5R952"/>
<evidence type="ECO:0000256" key="2">
    <source>
        <dbReference type="ARBA" id="ARBA00022723"/>
    </source>
</evidence>
<evidence type="ECO:0000256" key="1">
    <source>
        <dbReference type="ARBA" id="ARBA00022617"/>
    </source>
</evidence>
<evidence type="ECO:0000313" key="7">
    <source>
        <dbReference type="Proteomes" id="UP000193827"/>
    </source>
</evidence>
<dbReference type="Gene3D" id="1.10.760.10">
    <property type="entry name" value="Cytochrome c-like domain"/>
    <property type="match status" value="1"/>
</dbReference>
<dbReference type="InterPro" id="IPR009056">
    <property type="entry name" value="Cyt_c-like_dom"/>
</dbReference>
<dbReference type="OrthoDB" id="7854060at2"/>
<dbReference type="RefSeq" id="WP_085890538.1">
    <property type="nucleotide sequence ID" value="NZ_FWFL01000001.1"/>
</dbReference>
<evidence type="ECO:0000256" key="4">
    <source>
        <dbReference type="PROSITE-ProRule" id="PRU00433"/>
    </source>
</evidence>
<gene>
    <name evidence="6" type="ORF">PEL8287_00246</name>
</gene>
<dbReference type="Proteomes" id="UP000193827">
    <property type="component" value="Unassembled WGS sequence"/>
</dbReference>
<dbReference type="InterPro" id="IPR036909">
    <property type="entry name" value="Cyt_c-like_dom_sf"/>
</dbReference>
<evidence type="ECO:0000256" key="3">
    <source>
        <dbReference type="ARBA" id="ARBA00023004"/>
    </source>
</evidence>